<sequence length="128" mass="14199">MNSKNRKSSEAIGTLEAHVKSASDNTKNSHHFGRRKSEEKSHLKTKSKPSEEKAKVASDGSQKKKIPSTVPKVKKVWKKKETSELTVQPIGPSAGSSSVPPKMISKKFSYNDENGKPKTTWAWVPIRN</sequence>
<accession>A0A5N6NAC7</accession>
<reference evidence="2 3" key="1">
    <citation type="submission" date="2019-05" db="EMBL/GenBank/DDBJ databases">
        <title>Mikania micrantha, genome provides insights into the molecular mechanism of rapid growth.</title>
        <authorList>
            <person name="Liu B."/>
        </authorList>
    </citation>
    <scope>NUCLEOTIDE SEQUENCE [LARGE SCALE GENOMIC DNA]</scope>
    <source>
        <strain evidence="2">NLD-2019</strain>
        <tissue evidence="2">Leaf</tissue>
    </source>
</reference>
<proteinExistence type="predicted"/>
<dbReference type="AlphaFoldDB" id="A0A5N6NAC7"/>
<protein>
    <submittedName>
        <fullName evidence="2">Uncharacterized protein</fullName>
    </submittedName>
</protein>
<organism evidence="2 3">
    <name type="scientific">Mikania micrantha</name>
    <name type="common">bitter vine</name>
    <dbReference type="NCBI Taxonomy" id="192012"/>
    <lineage>
        <taxon>Eukaryota</taxon>
        <taxon>Viridiplantae</taxon>
        <taxon>Streptophyta</taxon>
        <taxon>Embryophyta</taxon>
        <taxon>Tracheophyta</taxon>
        <taxon>Spermatophyta</taxon>
        <taxon>Magnoliopsida</taxon>
        <taxon>eudicotyledons</taxon>
        <taxon>Gunneridae</taxon>
        <taxon>Pentapetalae</taxon>
        <taxon>asterids</taxon>
        <taxon>campanulids</taxon>
        <taxon>Asterales</taxon>
        <taxon>Asteraceae</taxon>
        <taxon>Asteroideae</taxon>
        <taxon>Heliantheae alliance</taxon>
        <taxon>Eupatorieae</taxon>
        <taxon>Mikania</taxon>
    </lineage>
</organism>
<evidence type="ECO:0000313" key="3">
    <source>
        <dbReference type="Proteomes" id="UP000326396"/>
    </source>
</evidence>
<gene>
    <name evidence="2" type="ORF">E3N88_26480</name>
</gene>
<feature type="region of interest" description="Disordered" evidence="1">
    <location>
        <begin position="108"/>
        <end position="128"/>
    </location>
</feature>
<feature type="compositionally biased region" description="Basic and acidic residues" evidence="1">
    <location>
        <begin position="35"/>
        <end position="56"/>
    </location>
</feature>
<evidence type="ECO:0000256" key="1">
    <source>
        <dbReference type="SAM" id="MobiDB-lite"/>
    </source>
</evidence>
<evidence type="ECO:0000313" key="2">
    <source>
        <dbReference type="EMBL" id="KAD4386311.1"/>
    </source>
</evidence>
<dbReference type="EMBL" id="SZYD01000013">
    <property type="protein sequence ID" value="KAD4386311.1"/>
    <property type="molecule type" value="Genomic_DNA"/>
</dbReference>
<dbReference type="Proteomes" id="UP000326396">
    <property type="component" value="Linkage Group LG3"/>
</dbReference>
<feature type="region of interest" description="Disordered" evidence="1">
    <location>
        <begin position="1"/>
        <end position="82"/>
    </location>
</feature>
<comment type="caution">
    <text evidence="2">The sequence shown here is derived from an EMBL/GenBank/DDBJ whole genome shotgun (WGS) entry which is preliminary data.</text>
</comment>
<name>A0A5N6NAC7_9ASTR</name>
<keyword evidence="3" id="KW-1185">Reference proteome</keyword>